<evidence type="ECO:0000256" key="5">
    <source>
        <dbReference type="ARBA" id="ARBA00022695"/>
    </source>
</evidence>
<dbReference type="RefSeq" id="WP_071655536.1">
    <property type="nucleotide sequence ID" value="NZ_MLCF01000021.1"/>
</dbReference>
<dbReference type="Gene3D" id="3.10.150.10">
    <property type="entry name" value="DNA Polymerase III, subunit A, domain 2"/>
    <property type="match status" value="3"/>
</dbReference>
<dbReference type="InterPro" id="IPR022634">
    <property type="entry name" value="DNA_polIII_beta_N"/>
</dbReference>
<dbReference type="GO" id="GO:0003887">
    <property type="term" value="F:DNA-directed DNA polymerase activity"/>
    <property type="evidence" value="ECO:0007669"/>
    <property type="project" value="UniProtKB-KW"/>
</dbReference>
<evidence type="ECO:0000313" key="13">
    <source>
        <dbReference type="Proteomes" id="UP000243342"/>
    </source>
</evidence>
<feature type="domain" description="DNA polymerase III beta sliding clamp N-terminal" evidence="9">
    <location>
        <begin position="15"/>
        <end position="139"/>
    </location>
</feature>
<keyword evidence="7" id="KW-0239">DNA-directed DNA polymerase</keyword>
<dbReference type="InterPro" id="IPR001001">
    <property type="entry name" value="DNA_polIII_beta"/>
</dbReference>
<gene>
    <name evidence="12" type="ORF">BIV57_05490</name>
</gene>
<evidence type="ECO:0000259" key="10">
    <source>
        <dbReference type="Pfam" id="PF02767"/>
    </source>
</evidence>
<evidence type="ECO:0008006" key="14">
    <source>
        <dbReference type="Google" id="ProtNLM"/>
    </source>
</evidence>
<dbReference type="GO" id="GO:0009360">
    <property type="term" value="C:DNA polymerase III complex"/>
    <property type="evidence" value="ECO:0007669"/>
    <property type="project" value="InterPro"/>
</dbReference>
<sequence>MEPLAFELELDGAAWAEALGWAARALPPRPALPVLAGLLVEVPGEPGDGEPSGPPAVSCFDHEVAARAQLPAEAVLAARGAGRVLLPGRPLAEFARALRGGPVVLRVGHPEGGAAEAELVGGGARFALAALPLDEYPTAPPGPPPAGTVPGPELAEAVAQVARAAGRDDTVPALTGILLEADGATLTLSATDRYRFARRTLPWSPIGAAGPHTALIPARLLEGLARTFGGTEVELAFGAEDDGGGEGLLSLAYGARRLTTRLLTGRLPGFARLMPDPAEAATTVEADAAELAAAVRRVMLAADQQTPLRVRFHEDSVELGVSDAGSGVRGHERVAARRTGPALETAFTGEWLRDGIEGVAAERVLLHATTPTRPVLLTAPEPADYHYLLSPRRVS</sequence>
<feature type="domain" description="DNA polymerase III beta sliding clamp central" evidence="10">
    <location>
        <begin position="149"/>
        <end position="268"/>
    </location>
</feature>
<protein>
    <recommendedName>
        <fullName evidence="14">DNA polymerase III subunit beta</fullName>
    </recommendedName>
</protein>
<name>A0A1J7CFJ2_9ACTN</name>
<dbReference type="InterPro" id="IPR022635">
    <property type="entry name" value="DNA_polIII_beta_C"/>
</dbReference>
<evidence type="ECO:0000259" key="11">
    <source>
        <dbReference type="Pfam" id="PF02768"/>
    </source>
</evidence>
<keyword evidence="13" id="KW-1185">Reference proteome</keyword>
<dbReference type="GO" id="GO:0006271">
    <property type="term" value="P:DNA strand elongation involved in DNA replication"/>
    <property type="evidence" value="ECO:0007669"/>
    <property type="project" value="TreeGrafter"/>
</dbReference>
<proteinExistence type="inferred from homology"/>
<dbReference type="AlphaFoldDB" id="A0A1J7CFJ2"/>
<dbReference type="EMBL" id="MLCF01000021">
    <property type="protein sequence ID" value="OIV38458.1"/>
    <property type="molecule type" value="Genomic_DNA"/>
</dbReference>
<comment type="similarity">
    <text evidence="2">Belongs to the beta sliding clamp family.</text>
</comment>
<keyword evidence="6" id="KW-0235">DNA replication</keyword>
<comment type="subcellular location">
    <subcellularLocation>
        <location evidence="1">Cytoplasm</location>
    </subcellularLocation>
</comment>
<dbReference type="Proteomes" id="UP000243342">
    <property type="component" value="Unassembled WGS sequence"/>
</dbReference>
<keyword evidence="3" id="KW-0963">Cytoplasm</keyword>
<keyword evidence="4" id="KW-0808">Transferase</keyword>
<keyword evidence="5" id="KW-0548">Nucleotidyltransferase</keyword>
<dbReference type="STRING" id="1428644.BIV57_05490"/>
<dbReference type="GO" id="GO:0003677">
    <property type="term" value="F:DNA binding"/>
    <property type="evidence" value="ECO:0007669"/>
    <property type="project" value="UniProtKB-KW"/>
</dbReference>
<comment type="caution">
    <text evidence="12">The sequence shown here is derived from an EMBL/GenBank/DDBJ whole genome shotgun (WGS) entry which is preliminary data.</text>
</comment>
<evidence type="ECO:0000256" key="1">
    <source>
        <dbReference type="ARBA" id="ARBA00004496"/>
    </source>
</evidence>
<reference evidence="12 13" key="1">
    <citation type="submission" date="2016-10" db="EMBL/GenBank/DDBJ databases">
        <title>Genome sequence of Streptomyces gilvigriseus MUSC 26.</title>
        <authorList>
            <person name="Lee L.-H."/>
            <person name="Ser H.-L."/>
        </authorList>
    </citation>
    <scope>NUCLEOTIDE SEQUENCE [LARGE SCALE GENOMIC DNA]</scope>
    <source>
        <strain evidence="12 13">MUSC 26</strain>
    </source>
</reference>
<organism evidence="12 13">
    <name type="scientific">Mangrovactinospora gilvigrisea</name>
    <dbReference type="NCBI Taxonomy" id="1428644"/>
    <lineage>
        <taxon>Bacteria</taxon>
        <taxon>Bacillati</taxon>
        <taxon>Actinomycetota</taxon>
        <taxon>Actinomycetes</taxon>
        <taxon>Kitasatosporales</taxon>
        <taxon>Streptomycetaceae</taxon>
        <taxon>Mangrovactinospora</taxon>
    </lineage>
</organism>
<accession>A0A1J7CFJ2</accession>
<keyword evidence="8" id="KW-0238">DNA-binding</keyword>
<evidence type="ECO:0000256" key="6">
    <source>
        <dbReference type="ARBA" id="ARBA00022705"/>
    </source>
</evidence>
<dbReference type="InterPro" id="IPR022637">
    <property type="entry name" value="DNA_polIII_beta_cen"/>
</dbReference>
<dbReference type="GO" id="GO:0008408">
    <property type="term" value="F:3'-5' exonuclease activity"/>
    <property type="evidence" value="ECO:0007669"/>
    <property type="project" value="InterPro"/>
</dbReference>
<evidence type="ECO:0000256" key="2">
    <source>
        <dbReference type="ARBA" id="ARBA00010752"/>
    </source>
</evidence>
<evidence type="ECO:0000256" key="4">
    <source>
        <dbReference type="ARBA" id="ARBA00022679"/>
    </source>
</evidence>
<evidence type="ECO:0000256" key="3">
    <source>
        <dbReference type="ARBA" id="ARBA00022490"/>
    </source>
</evidence>
<dbReference type="Pfam" id="PF02767">
    <property type="entry name" value="DNA_pol3_beta_2"/>
    <property type="match status" value="1"/>
</dbReference>
<evidence type="ECO:0000313" key="12">
    <source>
        <dbReference type="EMBL" id="OIV38458.1"/>
    </source>
</evidence>
<evidence type="ECO:0000256" key="8">
    <source>
        <dbReference type="ARBA" id="ARBA00023125"/>
    </source>
</evidence>
<evidence type="ECO:0000256" key="7">
    <source>
        <dbReference type="ARBA" id="ARBA00022932"/>
    </source>
</evidence>
<feature type="domain" description="DNA polymerase III beta sliding clamp C-terminal" evidence="11">
    <location>
        <begin position="277"/>
        <end position="391"/>
    </location>
</feature>
<dbReference type="Pfam" id="PF00712">
    <property type="entry name" value="DNA_pol3_beta"/>
    <property type="match status" value="1"/>
</dbReference>
<dbReference type="PANTHER" id="PTHR30478:SF0">
    <property type="entry name" value="BETA SLIDING CLAMP"/>
    <property type="match status" value="1"/>
</dbReference>
<evidence type="ECO:0000259" key="9">
    <source>
        <dbReference type="Pfam" id="PF00712"/>
    </source>
</evidence>
<dbReference type="Pfam" id="PF02768">
    <property type="entry name" value="DNA_pol3_beta_3"/>
    <property type="match status" value="1"/>
</dbReference>
<dbReference type="InterPro" id="IPR046938">
    <property type="entry name" value="DNA_clamp_sf"/>
</dbReference>
<dbReference type="CDD" id="cd00140">
    <property type="entry name" value="beta_clamp"/>
    <property type="match status" value="1"/>
</dbReference>
<dbReference type="SUPFAM" id="SSF55979">
    <property type="entry name" value="DNA clamp"/>
    <property type="match status" value="3"/>
</dbReference>
<dbReference type="SMART" id="SM00480">
    <property type="entry name" value="POL3Bc"/>
    <property type="match status" value="1"/>
</dbReference>
<dbReference type="GO" id="GO:0005737">
    <property type="term" value="C:cytoplasm"/>
    <property type="evidence" value="ECO:0007669"/>
    <property type="project" value="UniProtKB-SubCell"/>
</dbReference>
<dbReference type="PANTHER" id="PTHR30478">
    <property type="entry name" value="DNA POLYMERASE III SUBUNIT BETA"/>
    <property type="match status" value="1"/>
</dbReference>